<dbReference type="Proteomes" id="UP000542342">
    <property type="component" value="Unassembled WGS sequence"/>
</dbReference>
<proteinExistence type="predicted"/>
<dbReference type="PANTHER" id="PTHR43646:SF2">
    <property type="entry name" value="GLYCOSYLTRANSFERASE 2-LIKE DOMAIN-CONTAINING PROTEIN"/>
    <property type="match status" value="1"/>
</dbReference>
<comment type="caution">
    <text evidence="8">The sequence shown here is derived from an EMBL/GenBank/DDBJ whole genome shotgun (WGS) entry which is preliminary data.</text>
</comment>
<evidence type="ECO:0000256" key="1">
    <source>
        <dbReference type="ARBA" id="ARBA00004236"/>
    </source>
</evidence>
<feature type="region of interest" description="Disordered" evidence="6">
    <location>
        <begin position="252"/>
        <end position="287"/>
    </location>
</feature>
<protein>
    <submittedName>
        <fullName evidence="8">Glycosyltransferase family 2 protein</fullName>
    </submittedName>
</protein>
<keyword evidence="9" id="KW-1185">Reference proteome</keyword>
<dbReference type="InterPro" id="IPR001173">
    <property type="entry name" value="Glyco_trans_2-like"/>
</dbReference>
<evidence type="ECO:0000256" key="5">
    <source>
        <dbReference type="ARBA" id="ARBA00023136"/>
    </source>
</evidence>
<keyword evidence="3" id="KW-0328">Glycosyltransferase</keyword>
<dbReference type="GO" id="GO:0016757">
    <property type="term" value="F:glycosyltransferase activity"/>
    <property type="evidence" value="ECO:0007669"/>
    <property type="project" value="UniProtKB-KW"/>
</dbReference>
<evidence type="ECO:0000256" key="2">
    <source>
        <dbReference type="ARBA" id="ARBA00022475"/>
    </source>
</evidence>
<dbReference type="Gene3D" id="3.90.550.10">
    <property type="entry name" value="Spore Coat Polysaccharide Biosynthesis Protein SpsA, Chain A"/>
    <property type="match status" value="1"/>
</dbReference>
<dbReference type="AlphaFoldDB" id="A0A7V8VFM2"/>
<evidence type="ECO:0000313" key="9">
    <source>
        <dbReference type="Proteomes" id="UP000542342"/>
    </source>
</evidence>
<reference evidence="8 9" key="1">
    <citation type="submission" date="2020-07" db="EMBL/GenBank/DDBJ databases">
        <title>Thermogemmata thermophila gen. nov., sp. nov., a novel moderate thermophilic planctomycete from a Kamchatka hot spring.</title>
        <authorList>
            <person name="Elcheninov A.G."/>
            <person name="Podosokorskaya O.A."/>
            <person name="Kovaleva O.L."/>
            <person name="Novikov A."/>
            <person name="Bonch-Osmolovskaya E.A."/>
            <person name="Toshchakov S.V."/>
            <person name="Kublanov I.V."/>
        </authorList>
    </citation>
    <scope>NUCLEOTIDE SEQUENCE [LARGE SCALE GENOMIC DNA]</scope>
    <source>
        <strain evidence="8 9">2918</strain>
    </source>
</reference>
<evidence type="ECO:0000256" key="3">
    <source>
        <dbReference type="ARBA" id="ARBA00022676"/>
    </source>
</evidence>
<dbReference type="Pfam" id="PF00535">
    <property type="entry name" value="Glycos_transf_2"/>
    <property type="match status" value="1"/>
</dbReference>
<evidence type="ECO:0000256" key="6">
    <source>
        <dbReference type="SAM" id="MobiDB-lite"/>
    </source>
</evidence>
<accession>A0A7V8VFM2</accession>
<dbReference type="InterPro" id="IPR029044">
    <property type="entry name" value="Nucleotide-diphossugar_trans"/>
</dbReference>
<dbReference type="EMBL" id="JACEFB010000011">
    <property type="protein sequence ID" value="MBA2227158.1"/>
    <property type="molecule type" value="Genomic_DNA"/>
</dbReference>
<evidence type="ECO:0000256" key="4">
    <source>
        <dbReference type="ARBA" id="ARBA00022679"/>
    </source>
</evidence>
<comment type="subcellular location">
    <subcellularLocation>
        <location evidence="1">Cell membrane</location>
    </subcellularLocation>
</comment>
<name>A0A7V8VFM2_9BACT</name>
<feature type="domain" description="Glycosyltransferase 2-like" evidence="7">
    <location>
        <begin position="19"/>
        <end position="147"/>
    </location>
</feature>
<keyword evidence="2" id="KW-1003">Cell membrane</keyword>
<dbReference type="RefSeq" id="WP_194538984.1">
    <property type="nucleotide sequence ID" value="NZ_JACEFB010000011.1"/>
</dbReference>
<dbReference type="PANTHER" id="PTHR43646">
    <property type="entry name" value="GLYCOSYLTRANSFERASE"/>
    <property type="match status" value="1"/>
</dbReference>
<dbReference type="GO" id="GO:0005886">
    <property type="term" value="C:plasma membrane"/>
    <property type="evidence" value="ECO:0007669"/>
    <property type="project" value="UniProtKB-SubCell"/>
</dbReference>
<organism evidence="8 9">
    <name type="scientific">Thermogemmata fonticola</name>
    <dbReference type="NCBI Taxonomy" id="2755323"/>
    <lineage>
        <taxon>Bacteria</taxon>
        <taxon>Pseudomonadati</taxon>
        <taxon>Planctomycetota</taxon>
        <taxon>Planctomycetia</taxon>
        <taxon>Gemmatales</taxon>
        <taxon>Gemmataceae</taxon>
        <taxon>Thermogemmata</taxon>
    </lineage>
</organism>
<keyword evidence="4 8" id="KW-0808">Transferase</keyword>
<sequence>MNRSMTDRPSPSRTLTLAVIVPTWQEADCLPLLLQSLQEQSAPAECIVVADGGSTDGTAAIAEQGGALVLSCPQRGRGRQIAYALDFCPQDIILIAHADMIFPPVALERVRQRLADHPEIVGGCLGHRFDSAAWWYRLVEWADRRRARRGLAYGDQAQFFRRSVLEAIGGFPPWPFLEDVALSRRLQLSGPLAYLDLPVTVSPRRFQKRGLLPVLWQNWRIRRRLARHGETIVEKLYQEYYAAPPPAAGVEALRQRETSEPRGQNRSSHAALPGRNRGHASDGVAHG</sequence>
<keyword evidence="5" id="KW-0472">Membrane</keyword>
<dbReference type="SUPFAM" id="SSF53448">
    <property type="entry name" value="Nucleotide-diphospho-sugar transferases"/>
    <property type="match status" value="1"/>
</dbReference>
<gene>
    <name evidence="8" type="ORF">H0921_13425</name>
</gene>
<evidence type="ECO:0000259" key="7">
    <source>
        <dbReference type="Pfam" id="PF00535"/>
    </source>
</evidence>
<evidence type="ECO:0000313" key="8">
    <source>
        <dbReference type="EMBL" id="MBA2227158.1"/>
    </source>
</evidence>